<dbReference type="GO" id="GO:0016020">
    <property type="term" value="C:membrane"/>
    <property type="evidence" value="ECO:0007669"/>
    <property type="project" value="TreeGrafter"/>
</dbReference>
<dbReference type="Proteomes" id="UP000620124">
    <property type="component" value="Unassembled WGS sequence"/>
</dbReference>
<dbReference type="AlphaFoldDB" id="A0A8H6XAS5"/>
<dbReference type="OrthoDB" id="1933717at2759"/>
<evidence type="ECO:0000256" key="3">
    <source>
        <dbReference type="ARBA" id="ARBA00023002"/>
    </source>
</evidence>
<dbReference type="PANTHER" id="PTHR43490">
    <property type="entry name" value="(+)-NEOMENTHOL DEHYDROGENASE"/>
    <property type="match status" value="1"/>
</dbReference>
<dbReference type="InterPro" id="IPR036291">
    <property type="entry name" value="NAD(P)-bd_dom_sf"/>
</dbReference>
<keyword evidence="2" id="KW-0521">NADP</keyword>
<protein>
    <recommendedName>
        <fullName evidence="7">Short chain dehydrogenase</fullName>
    </recommendedName>
</protein>
<gene>
    <name evidence="5" type="ORF">MVEN_02150400</name>
</gene>
<feature type="region of interest" description="Disordered" evidence="4">
    <location>
        <begin position="201"/>
        <end position="220"/>
    </location>
</feature>
<keyword evidence="3" id="KW-0560">Oxidoreductase</keyword>
<dbReference type="Gene3D" id="3.40.50.720">
    <property type="entry name" value="NAD(P)-binding Rossmann-like Domain"/>
    <property type="match status" value="1"/>
</dbReference>
<organism evidence="5 6">
    <name type="scientific">Mycena venus</name>
    <dbReference type="NCBI Taxonomy" id="2733690"/>
    <lineage>
        <taxon>Eukaryota</taxon>
        <taxon>Fungi</taxon>
        <taxon>Dikarya</taxon>
        <taxon>Basidiomycota</taxon>
        <taxon>Agaricomycotina</taxon>
        <taxon>Agaricomycetes</taxon>
        <taxon>Agaricomycetidae</taxon>
        <taxon>Agaricales</taxon>
        <taxon>Marasmiineae</taxon>
        <taxon>Mycenaceae</taxon>
        <taxon>Mycena</taxon>
    </lineage>
</organism>
<accession>A0A8H6XAS5</accession>
<dbReference type="CDD" id="cd05324">
    <property type="entry name" value="carb_red_PTCR-like_SDR_c"/>
    <property type="match status" value="1"/>
</dbReference>
<dbReference type="Pfam" id="PF00106">
    <property type="entry name" value="adh_short"/>
    <property type="match status" value="1"/>
</dbReference>
<evidence type="ECO:0000256" key="1">
    <source>
        <dbReference type="ARBA" id="ARBA00006484"/>
    </source>
</evidence>
<dbReference type="PRINTS" id="PR00081">
    <property type="entry name" value="GDHRDH"/>
</dbReference>
<evidence type="ECO:0000313" key="5">
    <source>
        <dbReference type="EMBL" id="KAF7337126.1"/>
    </source>
</evidence>
<reference evidence="5" key="1">
    <citation type="submission" date="2020-05" db="EMBL/GenBank/DDBJ databases">
        <title>Mycena genomes resolve the evolution of fungal bioluminescence.</title>
        <authorList>
            <person name="Tsai I.J."/>
        </authorList>
    </citation>
    <scope>NUCLEOTIDE SEQUENCE</scope>
    <source>
        <strain evidence="5">CCC161011</strain>
    </source>
</reference>
<dbReference type="PANTHER" id="PTHR43490:SF99">
    <property type="entry name" value="SHORT-CHAIN DEHYDROGENASE_REDUCTASE"/>
    <property type="match status" value="1"/>
</dbReference>
<comment type="similarity">
    <text evidence="1">Belongs to the short-chain dehydrogenases/reductases (SDR) family.</text>
</comment>
<evidence type="ECO:0000256" key="4">
    <source>
        <dbReference type="SAM" id="MobiDB-lite"/>
    </source>
</evidence>
<dbReference type="InterPro" id="IPR045313">
    <property type="entry name" value="CBR1-like"/>
</dbReference>
<dbReference type="SUPFAM" id="SSF51735">
    <property type="entry name" value="NAD(P)-binding Rossmann-fold domains"/>
    <property type="match status" value="1"/>
</dbReference>
<comment type="caution">
    <text evidence="5">The sequence shown here is derived from an EMBL/GenBank/DDBJ whole genome shotgun (WGS) entry which is preliminary data.</text>
</comment>
<keyword evidence="6" id="KW-1185">Reference proteome</keyword>
<dbReference type="GO" id="GO:0016616">
    <property type="term" value="F:oxidoreductase activity, acting on the CH-OH group of donors, NAD or NADP as acceptor"/>
    <property type="evidence" value="ECO:0007669"/>
    <property type="project" value="InterPro"/>
</dbReference>
<name>A0A8H6XAS5_9AGAR</name>
<sequence>MSSPSFTAIALITGANKGIGFAIARQLAKEYPGYHILMGSRDPERGANAAATLQNEGLSVEAITLDVTDDASIATAARAVQSKFGRLDVLINNAGVALDLGKQDAMFSSTRAIFEETFSVNLFGAAAVTEAFIPLLEHSSAARIVFVTSDLGSLAFRADPQGRDHHVYGPAYRCSKAALNMLALGYAHRFRDRGWKVNMDNPGFTPTDMTGGRGTGTLEDGARNSVRLATLGEDGETGTYSEKEGVLPW</sequence>
<dbReference type="EMBL" id="JACAZI010000022">
    <property type="protein sequence ID" value="KAF7337126.1"/>
    <property type="molecule type" value="Genomic_DNA"/>
</dbReference>
<evidence type="ECO:0000313" key="6">
    <source>
        <dbReference type="Proteomes" id="UP000620124"/>
    </source>
</evidence>
<evidence type="ECO:0008006" key="7">
    <source>
        <dbReference type="Google" id="ProtNLM"/>
    </source>
</evidence>
<proteinExistence type="inferred from homology"/>
<dbReference type="InterPro" id="IPR002347">
    <property type="entry name" value="SDR_fam"/>
</dbReference>
<evidence type="ECO:0000256" key="2">
    <source>
        <dbReference type="ARBA" id="ARBA00022857"/>
    </source>
</evidence>